<protein>
    <submittedName>
        <fullName evidence="1">Uncharacterized protein</fullName>
    </submittedName>
</protein>
<evidence type="ECO:0000313" key="2">
    <source>
        <dbReference type="Proteomes" id="UP000536179"/>
    </source>
</evidence>
<organism evidence="1 2">
    <name type="scientific">Aporhodopirellula rubra</name>
    <dbReference type="NCBI Taxonomy" id="980271"/>
    <lineage>
        <taxon>Bacteria</taxon>
        <taxon>Pseudomonadati</taxon>
        <taxon>Planctomycetota</taxon>
        <taxon>Planctomycetia</taxon>
        <taxon>Pirellulales</taxon>
        <taxon>Pirellulaceae</taxon>
        <taxon>Aporhodopirellula</taxon>
    </lineage>
</organism>
<proteinExistence type="predicted"/>
<gene>
    <name evidence="1" type="ORF">FHS27_005695</name>
</gene>
<dbReference type="RefSeq" id="WP_184308780.1">
    <property type="nucleotide sequence ID" value="NZ_JACHXU010000028.1"/>
</dbReference>
<comment type="caution">
    <text evidence="1">The sequence shown here is derived from an EMBL/GenBank/DDBJ whole genome shotgun (WGS) entry which is preliminary data.</text>
</comment>
<name>A0A7W5E483_9BACT</name>
<sequence>MKTWPSSTIVFVTLVIGMAGNRAAAQLSYEQRPIEYSKATATDPVSALQQRIERGESTLASDTQYGYLVSLLTELEIPVSSQTLVFSKTSLQRHLISSANPRAIYFNDDTYVAWIPGAETIEIASTDALLGTVFYTVDQSQPSTPVQVVRKTERCLFCHASSDTGRVPGLMMQSVFVNRNGDRMFPSDSILPNAAGPIETRWAGWFVSGRHGNQSHLGNLMIDRGNEVSGEVNHGNGNVVDLSKWFDVSKYLSPHSDLVALLVLQHQVSMHNLLTESNHRARIMIHRSEQRSQKRGQESLGLSAEDEIILDQIAERLVDGVLMVGEVELSEPVSGTSGFAEAFSERGPHDRSGRSLRELNLQQTVFRYRCSYLIYSESFDALPQPLLDAVYRRLREVLQGKDTREKYAHLSTREREDVLAILLDTKAEFSAY</sequence>
<reference evidence="1 2" key="1">
    <citation type="submission" date="2020-08" db="EMBL/GenBank/DDBJ databases">
        <title>Genomic Encyclopedia of Type Strains, Phase III (KMG-III): the genomes of soil and plant-associated and newly described type strains.</title>
        <authorList>
            <person name="Whitman W."/>
        </authorList>
    </citation>
    <scope>NUCLEOTIDE SEQUENCE [LARGE SCALE GENOMIC DNA]</scope>
    <source>
        <strain evidence="1 2">CECT 8075</strain>
    </source>
</reference>
<evidence type="ECO:0000313" key="1">
    <source>
        <dbReference type="EMBL" id="MBB3209850.1"/>
    </source>
</evidence>
<dbReference type="AlphaFoldDB" id="A0A7W5E483"/>
<accession>A0A7W5E483</accession>
<keyword evidence="2" id="KW-1185">Reference proteome</keyword>
<dbReference type="Proteomes" id="UP000536179">
    <property type="component" value="Unassembled WGS sequence"/>
</dbReference>
<dbReference type="EMBL" id="JACHXU010000028">
    <property type="protein sequence ID" value="MBB3209850.1"/>
    <property type="molecule type" value="Genomic_DNA"/>
</dbReference>